<feature type="compositionally biased region" description="Basic and acidic residues" evidence="1">
    <location>
        <begin position="16"/>
        <end position="30"/>
    </location>
</feature>
<keyword evidence="4" id="KW-1185">Reference proteome</keyword>
<proteinExistence type="predicted"/>
<accession>A0A067MCV7</accession>
<dbReference type="EMBL" id="KL198078">
    <property type="protein sequence ID" value="KDQ09406.1"/>
    <property type="molecule type" value="Genomic_DNA"/>
</dbReference>
<feature type="compositionally biased region" description="Polar residues" evidence="1">
    <location>
        <begin position="64"/>
        <end position="96"/>
    </location>
</feature>
<organism evidence="3 4">
    <name type="scientific">Botryobasidium botryosum (strain FD-172 SS1)</name>
    <dbReference type="NCBI Taxonomy" id="930990"/>
    <lineage>
        <taxon>Eukaryota</taxon>
        <taxon>Fungi</taxon>
        <taxon>Dikarya</taxon>
        <taxon>Basidiomycota</taxon>
        <taxon>Agaricomycotina</taxon>
        <taxon>Agaricomycetes</taxon>
        <taxon>Cantharellales</taxon>
        <taxon>Botryobasidiaceae</taxon>
        <taxon>Botryobasidium</taxon>
    </lineage>
</organism>
<dbReference type="OrthoDB" id="3257342at2759"/>
<dbReference type="HOGENOM" id="CLU_511891_0_0_1"/>
<feature type="compositionally biased region" description="Low complexity" evidence="1">
    <location>
        <begin position="182"/>
        <end position="193"/>
    </location>
</feature>
<dbReference type="STRING" id="930990.A0A067MCV7"/>
<gene>
    <name evidence="3" type="ORF">BOTBODRAFT_36994</name>
</gene>
<feature type="compositionally biased region" description="Acidic residues" evidence="1">
    <location>
        <begin position="144"/>
        <end position="160"/>
    </location>
</feature>
<feature type="region of interest" description="Disordered" evidence="1">
    <location>
        <begin position="1"/>
        <end position="240"/>
    </location>
</feature>
<evidence type="ECO:0000256" key="1">
    <source>
        <dbReference type="SAM" id="MobiDB-lite"/>
    </source>
</evidence>
<feature type="compositionally biased region" description="Basic residues" evidence="1">
    <location>
        <begin position="194"/>
        <end position="207"/>
    </location>
</feature>
<sequence>MSSRRVSRPSHAQRAINEKAEEDSQHAEERRRKREAALLKNSDFTYNKPSSSTTTCTTRRRKSNASSAHPNAGTVTLTRTQEQRTYAGVRSTQLPSTLHKRTAYHDREPSKTQEPANDDDNNNNDNDDINNANLYNRHHNHEGSDEDKIEDELDGSEPEDDRQARITRHGRKGNTDGEHSDTTASDSSRSSPSHPHRNHNHLPRKRKATDDSSTEANSDTDSKRAKRNSSLPSSSRPKASDYPCDVRAILSLAISIHRSRIASEAPFPDADLEGQIAEEAFQLACRAKKKHCKSDADLIKVITKTTSQMRGELKTIAHSMVDLFFGFYKDPEKVLFYNRSTKLRANRRRYKHLTADHAFLYEDPDKLKAMWCSPILFKLIKRMFFKKKNDDGIRSSEYFNPIKPPTIALAYATVRCALDEWSEGVFDPVDFTTAAYKDVYDELRRGLAELAEDPEGERELTNLGQELWEESSARFGAAPHAKEPAFSQEACLTAIQHLKARAERKRQETGEEADVDQ</sequence>
<evidence type="ECO:0000313" key="3">
    <source>
        <dbReference type="EMBL" id="KDQ09406.1"/>
    </source>
</evidence>
<dbReference type="Proteomes" id="UP000027195">
    <property type="component" value="Unassembled WGS sequence"/>
</dbReference>
<evidence type="ECO:0000259" key="2">
    <source>
        <dbReference type="Pfam" id="PF20149"/>
    </source>
</evidence>
<protein>
    <recommendedName>
        <fullName evidence="2">DUF6532 domain-containing protein</fullName>
    </recommendedName>
</protein>
<feature type="domain" description="DUF6532" evidence="2">
    <location>
        <begin position="253"/>
        <end position="449"/>
    </location>
</feature>
<name>A0A067MCV7_BOTB1</name>
<reference evidence="4" key="1">
    <citation type="journal article" date="2014" name="Proc. Natl. Acad. Sci. U.S.A.">
        <title>Extensive sampling of basidiomycete genomes demonstrates inadequacy of the white-rot/brown-rot paradigm for wood decay fungi.</title>
        <authorList>
            <person name="Riley R."/>
            <person name="Salamov A.A."/>
            <person name="Brown D.W."/>
            <person name="Nagy L.G."/>
            <person name="Floudas D."/>
            <person name="Held B.W."/>
            <person name="Levasseur A."/>
            <person name="Lombard V."/>
            <person name="Morin E."/>
            <person name="Otillar R."/>
            <person name="Lindquist E.A."/>
            <person name="Sun H."/>
            <person name="LaButti K.M."/>
            <person name="Schmutz J."/>
            <person name="Jabbour D."/>
            <person name="Luo H."/>
            <person name="Baker S.E."/>
            <person name="Pisabarro A.G."/>
            <person name="Walton J.D."/>
            <person name="Blanchette R.A."/>
            <person name="Henrissat B."/>
            <person name="Martin F."/>
            <person name="Cullen D."/>
            <person name="Hibbett D.S."/>
            <person name="Grigoriev I.V."/>
        </authorList>
    </citation>
    <scope>NUCLEOTIDE SEQUENCE [LARGE SCALE GENOMIC DNA]</scope>
    <source>
        <strain evidence="4">FD-172 SS1</strain>
    </source>
</reference>
<dbReference type="Pfam" id="PF20149">
    <property type="entry name" value="DUF6532"/>
    <property type="match status" value="1"/>
</dbReference>
<dbReference type="InterPro" id="IPR045341">
    <property type="entry name" value="DUF6532"/>
</dbReference>
<feature type="compositionally biased region" description="Low complexity" evidence="1">
    <location>
        <begin position="228"/>
        <end position="237"/>
    </location>
</feature>
<feature type="compositionally biased region" description="Acidic residues" evidence="1">
    <location>
        <begin position="116"/>
        <end position="128"/>
    </location>
</feature>
<dbReference type="AlphaFoldDB" id="A0A067MCV7"/>
<dbReference type="InParanoid" id="A0A067MCV7"/>
<evidence type="ECO:0000313" key="4">
    <source>
        <dbReference type="Proteomes" id="UP000027195"/>
    </source>
</evidence>